<evidence type="ECO:0000313" key="6">
    <source>
        <dbReference type="EMBL" id="CAH3159947.1"/>
    </source>
</evidence>
<evidence type="ECO:0000259" key="5">
    <source>
        <dbReference type="PROSITE" id="PS50003"/>
    </source>
</evidence>
<dbReference type="SMART" id="SM00233">
    <property type="entry name" value="PH"/>
    <property type="match status" value="1"/>
</dbReference>
<evidence type="ECO:0000256" key="3">
    <source>
        <dbReference type="SAM" id="MobiDB-lite"/>
    </source>
</evidence>
<evidence type="ECO:0000256" key="1">
    <source>
        <dbReference type="ARBA" id="ARBA00022999"/>
    </source>
</evidence>
<accession>A0ABN8Q9A6</accession>
<reference evidence="6 7" key="1">
    <citation type="submission" date="2022-05" db="EMBL/GenBank/DDBJ databases">
        <authorList>
            <consortium name="Genoscope - CEA"/>
            <person name="William W."/>
        </authorList>
    </citation>
    <scope>NUCLEOTIDE SEQUENCE [LARGE SCALE GENOMIC DNA]</scope>
</reference>
<dbReference type="EMBL" id="CALNXK010000115">
    <property type="protein sequence ID" value="CAH3159947.1"/>
    <property type="molecule type" value="Genomic_DNA"/>
</dbReference>
<keyword evidence="7" id="KW-1185">Reference proteome</keyword>
<dbReference type="PROSITE" id="PS50001">
    <property type="entry name" value="SH2"/>
    <property type="match status" value="1"/>
</dbReference>
<protein>
    <recommendedName>
        <fullName evidence="8">SH2 domain-containing protein</fullName>
    </recommendedName>
</protein>
<dbReference type="SUPFAM" id="SSF55550">
    <property type="entry name" value="SH2 domain"/>
    <property type="match status" value="1"/>
</dbReference>
<dbReference type="PANTHER" id="PTHR19969">
    <property type="entry name" value="SH2-SH3 ADAPTOR PROTEIN-RELATED"/>
    <property type="match status" value="1"/>
</dbReference>
<feature type="domain" description="SH2" evidence="4">
    <location>
        <begin position="209"/>
        <end position="322"/>
    </location>
</feature>
<dbReference type="InterPro" id="IPR051184">
    <property type="entry name" value="Tyrosine-phos_adapter"/>
</dbReference>
<dbReference type="PRINTS" id="PR00401">
    <property type="entry name" value="SH2DOMAIN"/>
</dbReference>
<dbReference type="Gene3D" id="2.30.29.30">
    <property type="entry name" value="Pleckstrin-homology domain (PH domain)/Phosphotyrosine-binding domain (PTB)"/>
    <property type="match status" value="1"/>
</dbReference>
<dbReference type="Gene3D" id="3.30.505.10">
    <property type="entry name" value="SH2 domain"/>
    <property type="match status" value="1"/>
</dbReference>
<dbReference type="PROSITE" id="PS50003">
    <property type="entry name" value="PH_DOMAIN"/>
    <property type="match status" value="1"/>
</dbReference>
<dbReference type="InterPro" id="IPR001849">
    <property type="entry name" value="PH_domain"/>
</dbReference>
<dbReference type="InterPro" id="IPR011993">
    <property type="entry name" value="PH-like_dom_sf"/>
</dbReference>
<feature type="domain" description="PH" evidence="5">
    <location>
        <begin position="1"/>
        <end position="96"/>
    </location>
</feature>
<dbReference type="InterPro" id="IPR036860">
    <property type="entry name" value="SH2_dom_sf"/>
</dbReference>
<evidence type="ECO:0008006" key="8">
    <source>
        <dbReference type="Google" id="ProtNLM"/>
    </source>
</evidence>
<proteinExistence type="predicted"/>
<dbReference type="Pfam" id="PF00017">
    <property type="entry name" value="SH2"/>
    <property type="match status" value="1"/>
</dbReference>
<evidence type="ECO:0000313" key="7">
    <source>
        <dbReference type="Proteomes" id="UP001159405"/>
    </source>
</evidence>
<dbReference type="Pfam" id="PF00169">
    <property type="entry name" value="PH"/>
    <property type="match status" value="1"/>
</dbReference>
<gene>
    <name evidence="6" type="ORF">PLOB_00003962</name>
</gene>
<dbReference type="SMART" id="SM00252">
    <property type="entry name" value="SH2"/>
    <property type="match status" value="1"/>
</dbReference>
<evidence type="ECO:0000259" key="4">
    <source>
        <dbReference type="PROSITE" id="PS50001"/>
    </source>
</evidence>
<dbReference type="CDD" id="cd00173">
    <property type="entry name" value="SH2"/>
    <property type="match status" value="1"/>
</dbReference>
<sequence>MEGYLDFKESSKWVTYWVVIRGSQLVFFANADTHITENAKGHIDLGPKSSFVDGKRKAKDKFEFEVKAERGKKYLFRTTTDRSRLQWVHTLHLAAQGKPPPPLIVGNLDCGESKTSPTSRSPTENQYTEVPEFNIPVIGVTEEEMAKSLLKKHNSFSSHCKKLLGRKKSDGLSKSFNAADLSREPVMEGAEAAKEEAFYDIVPGNKPPWYFGKISRVEAESILESCQPGRFLVRDSETVNKPGAYTLSLKHHDRCRHHKIETLYPEGNLVIKGHEDKTFPNLATLMKYFAKSQEKEIHLTPVVCQEPEGIKNSEKQRLLKPCGYIIYGQYCHLADQATASPSTSSHPDPEASYEIIVDQVDSEKLPHGYENVPDKPRAKPPLLSRNTEPVLPMRGYENLPPKGLLIILMIKPRPNESVCFKTDIFNRETRDSFEEAPKPSLPPRKPAKTPHGYENLPEKPAVPLPPRGPAPDGYVNLPGKEKRSLSEPPQLPPRAQRQSHLGYENLPSGGRGAHRPAPVPYQNIPPQGYNHSQGQQPRRPPAPPMTRAATLPAHIIENTLGKMDLKENPF</sequence>
<dbReference type="InterPro" id="IPR000980">
    <property type="entry name" value="SH2"/>
</dbReference>
<feature type="region of interest" description="Disordered" evidence="3">
    <location>
        <begin position="364"/>
        <end position="395"/>
    </location>
</feature>
<feature type="compositionally biased region" description="Pro residues" evidence="3">
    <location>
        <begin position="460"/>
        <end position="469"/>
    </location>
</feature>
<feature type="compositionally biased region" description="Basic and acidic residues" evidence="3">
    <location>
        <begin position="364"/>
        <end position="377"/>
    </location>
</feature>
<organism evidence="6 7">
    <name type="scientific">Porites lobata</name>
    <dbReference type="NCBI Taxonomy" id="104759"/>
    <lineage>
        <taxon>Eukaryota</taxon>
        <taxon>Metazoa</taxon>
        <taxon>Cnidaria</taxon>
        <taxon>Anthozoa</taxon>
        <taxon>Hexacorallia</taxon>
        <taxon>Scleractinia</taxon>
        <taxon>Fungiina</taxon>
        <taxon>Poritidae</taxon>
        <taxon>Porites</taxon>
    </lineage>
</organism>
<feature type="region of interest" description="Disordered" evidence="3">
    <location>
        <begin position="430"/>
        <end position="549"/>
    </location>
</feature>
<dbReference type="SUPFAM" id="SSF50729">
    <property type="entry name" value="PH domain-like"/>
    <property type="match status" value="1"/>
</dbReference>
<dbReference type="Proteomes" id="UP001159405">
    <property type="component" value="Unassembled WGS sequence"/>
</dbReference>
<dbReference type="CDD" id="cd00821">
    <property type="entry name" value="PH"/>
    <property type="match status" value="1"/>
</dbReference>
<dbReference type="PANTHER" id="PTHR19969:SF14">
    <property type="entry name" value="DREADLOCKS, ISOFORM B"/>
    <property type="match status" value="1"/>
</dbReference>
<evidence type="ECO:0000256" key="2">
    <source>
        <dbReference type="PROSITE-ProRule" id="PRU00191"/>
    </source>
</evidence>
<comment type="caution">
    <text evidence="6">The sequence shown here is derived from an EMBL/GenBank/DDBJ whole genome shotgun (WGS) entry which is preliminary data.</text>
</comment>
<name>A0ABN8Q9A6_9CNID</name>
<keyword evidence="1 2" id="KW-0727">SH2 domain</keyword>